<dbReference type="AlphaFoldDB" id="E1RET0"/>
<dbReference type="InterPro" id="IPR004045">
    <property type="entry name" value="Glutathione_S-Trfase_N"/>
</dbReference>
<proteinExistence type="predicted"/>
<name>E1RET0_METP4</name>
<dbReference type="InterPro" id="IPR002109">
    <property type="entry name" value="Glutaredoxin"/>
</dbReference>
<dbReference type="STRING" id="679926.Mpet_1341"/>
<dbReference type="Gene3D" id="3.40.30.10">
    <property type="entry name" value="Glutaredoxin"/>
    <property type="match status" value="1"/>
</dbReference>
<keyword evidence="3" id="KW-1185">Reference proteome</keyword>
<protein>
    <submittedName>
        <fullName evidence="2">Glutaredoxin</fullName>
    </submittedName>
</protein>
<dbReference type="PROSITE" id="PS51354">
    <property type="entry name" value="GLUTAREDOXIN_2"/>
    <property type="match status" value="1"/>
</dbReference>
<evidence type="ECO:0000313" key="2">
    <source>
        <dbReference type="EMBL" id="ADN36101.1"/>
    </source>
</evidence>
<evidence type="ECO:0000259" key="1">
    <source>
        <dbReference type="PROSITE" id="PS50404"/>
    </source>
</evidence>
<gene>
    <name evidence="2" type="ordered locus">Mpet_1341</name>
</gene>
<dbReference type="CDD" id="cd02976">
    <property type="entry name" value="NrdH"/>
    <property type="match status" value="1"/>
</dbReference>
<accession>E1RET0</accession>
<dbReference type="eggNOG" id="arCOG02606">
    <property type="taxonomic scope" value="Archaea"/>
</dbReference>
<organism evidence="2 3">
    <name type="scientific">Methanolacinia petrolearia (strain DSM 11571 / OCM 486 / SEBR 4847)</name>
    <name type="common">Methanoplanus petrolearius</name>
    <dbReference type="NCBI Taxonomy" id="679926"/>
    <lineage>
        <taxon>Archaea</taxon>
        <taxon>Methanobacteriati</taxon>
        <taxon>Methanobacteriota</taxon>
        <taxon>Stenosarchaea group</taxon>
        <taxon>Methanomicrobia</taxon>
        <taxon>Methanomicrobiales</taxon>
        <taxon>Methanomicrobiaceae</taxon>
        <taxon>Methanolacinia</taxon>
    </lineage>
</organism>
<evidence type="ECO:0000313" key="3">
    <source>
        <dbReference type="Proteomes" id="UP000006565"/>
    </source>
</evidence>
<dbReference type="GeneID" id="9743808"/>
<feature type="domain" description="GST N-terminal" evidence="1">
    <location>
        <begin position="13"/>
        <end position="95"/>
    </location>
</feature>
<dbReference type="OrthoDB" id="73564at2157"/>
<dbReference type="KEGG" id="mpi:Mpet_1341"/>
<dbReference type="InterPro" id="IPR036249">
    <property type="entry name" value="Thioredoxin-like_sf"/>
</dbReference>
<dbReference type="HOGENOM" id="CLU_026126_9_1_2"/>
<dbReference type="Pfam" id="PF00462">
    <property type="entry name" value="Glutaredoxin"/>
    <property type="match status" value="1"/>
</dbReference>
<sequence>MTEWTVVEGRDKGSIVLYALSTCIHCKKTKELLNELGVAYKYIFVDLLPEDELNIFYDEMKKYNPAGSFPTMVINGDKVIVGSRLEEIREALNGD</sequence>
<dbReference type="Proteomes" id="UP000006565">
    <property type="component" value="Chromosome"/>
</dbReference>
<dbReference type="RefSeq" id="WP_013329278.1">
    <property type="nucleotide sequence ID" value="NC_014507.1"/>
</dbReference>
<reference evidence="2 3" key="1">
    <citation type="journal article" date="2010" name="Stand. Genomic Sci.">
        <title>Complete genome sequence of Methanoplanus petrolearius type strain (SEBR 4847).</title>
        <authorList>
            <person name="Brambilla E."/>
            <person name="Djao O.D."/>
            <person name="Daligault H."/>
            <person name="Lapidus A."/>
            <person name="Lucas S."/>
            <person name="Hammon N."/>
            <person name="Nolan M."/>
            <person name="Tice H."/>
            <person name="Cheng J.F."/>
            <person name="Han C."/>
            <person name="Tapia R."/>
            <person name="Goodwin L."/>
            <person name="Pitluck S."/>
            <person name="Liolios K."/>
            <person name="Ivanova N."/>
            <person name="Mavromatis K."/>
            <person name="Mikhailova N."/>
            <person name="Pati A."/>
            <person name="Chen A."/>
            <person name="Palaniappan K."/>
            <person name="Land M."/>
            <person name="Hauser L."/>
            <person name="Chang Y.J."/>
            <person name="Jeffries C.D."/>
            <person name="Rohde M."/>
            <person name="Spring S."/>
            <person name="Sikorski J."/>
            <person name="Goker M."/>
            <person name="Woyke T."/>
            <person name="Bristow J."/>
            <person name="Eisen J.A."/>
            <person name="Markowitz V."/>
            <person name="Hugenholtz P."/>
            <person name="Kyrpides N.C."/>
            <person name="Klenk H.P."/>
        </authorList>
    </citation>
    <scope>NUCLEOTIDE SEQUENCE [LARGE SCALE GENOMIC DNA]</scope>
    <source>
        <strain evidence="3">DSM 11571 / OCM 486 / SEBR 4847</strain>
    </source>
</reference>
<dbReference type="SUPFAM" id="SSF52833">
    <property type="entry name" value="Thioredoxin-like"/>
    <property type="match status" value="1"/>
</dbReference>
<dbReference type="EMBL" id="CP002117">
    <property type="protein sequence ID" value="ADN36101.1"/>
    <property type="molecule type" value="Genomic_DNA"/>
</dbReference>
<dbReference type="PROSITE" id="PS50404">
    <property type="entry name" value="GST_NTER"/>
    <property type="match status" value="1"/>
</dbReference>